<keyword evidence="7" id="KW-1185">Reference proteome</keyword>
<dbReference type="SUPFAM" id="SSF46785">
    <property type="entry name" value="Winged helix' DNA-binding domain"/>
    <property type="match status" value="1"/>
</dbReference>
<evidence type="ECO:0000259" key="5">
    <source>
        <dbReference type="PROSITE" id="PS51078"/>
    </source>
</evidence>
<gene>
    <name evidence="6" type="ORF">FOZ76_09390</name>
</gene>
<evidence type="ECO:0000259" key="4">
    <source>
        <dbReference type="PROSITE" id="PS51077"/>
    </source>
</evidence>
<dbReference type="GO" id="GO:0045892">
    <property type="term" value="P:negative regulation of DNA-templated transcription"/>
    <property type="evidence" value="ECO:0007669"/>
    <property type="project" value="TreeGrafter"/>
</dbReference>
<evidence type="ECO:0000256" key="1">
    <source>
        <dbReference type="ARBA" id="ARBA00023015"/>
    </source>
</evidence>
<reference evidence="6 7" key="1">
    <citation type="submission" date="2019-07" db="EMBL/GenBank/DDBJ databases">
        <title>Qingshengfaniella alkalisoli gen. nov., sp. nov., isolated from saline soil.</title>
        <authorList>
            <person name="Xu L."/>
            <person name="Huang X.-X."/>
            <person name="Sun J.-Q."/>
        </authorList>
    </citation>
    <scope>NUCLEOTIDE SEQUENCE [LARGE SCALE GENOMIC DNA]</scope>
    <source>
        <strain evidence="6 7">DSM 27279</strain>
    </source>
</reference>
<dbReference type="RefSeq" id="WP_143947889.1">
    <property type="nucleotide sequence ID" value="NZ_BAABMB010000002.1"/>
</dbReference>
<dbReference type="PROSITE" id="PS51078">
    <property type="entry name" value="ICLR_ED"/>
    <property type="match status" value="1"/>
</dbReference>
<dbReference type="GO" id="GO:0003677">
    <property type="term" value="F:DNA binding"/>
    <property type="evidence" value="ECO:0007669"/>
    <property type="project" value="UniProtKB-KW"/>
</dbReference>
<dbReference type="InterPro" id="IPR029016">
    <property type="entry name" value="GAF-like_dom_sf"/>
</dbReference>
<evidence type="ECO:0000256" key="2">
    <source>
        <dbReference type="ARBA" id="ARBA00023125"/>
    </source>
</evidence>
<dbReference type="Pfam" id="PF09339">
    <property type="entry name" value="HTH_IclR"/>
    <property type="match status" value="1"/>
</dbReference>
<feature type="domain" description="IclR-ED" evidence="5">
    <location>
        <begin position="87"/>
        <end position="270"/>
    </location>
</feature>
<evidence type="ECO:0000313" key="7">
    <source>
        <dbReference type="Proteomes" id="UP000318405"/>
    </source>
</evidence>
<proteinExistence type="predicted"/>
<dbReference type="Pfam" id="PF01614">
    <property type="entry name" value="IclR_C"/>
    <property type="match status" value="1"/>
</dbReference>
<dbReference type="Gene3D" id="3.30.450.40">
    <property type="match status" value="1"/>
</dbReference>
<dbReference type="InterPro" id="IPR005471">
    <property type="entry name" value="Tscrpt_reg_IclR_N"/>
</dbReference>
<dbReference type="PANTHER" id="PTHR30136">
    <property type="entry name" value="HELIX-TURN-HELIX TRANSCRIPTIONAL REGULATOR, ICLR FAMILY"/>
    <property type="match status" value="1"/>
</dbReference>
<dbReference type="AlphaFoldDB" id="A0A556AU27"/>
<dbReference type="PROSITE" id="PS51077">
    <property type="entry name" value="HTH_ICLR"/>
    <property type="match status" value="1"/>
</dbReference>
<dbReference type="InterPro" id="IPR050707">
    <property type="entry name" value="HTH_MetabolicPath_Reg"/>
</dbReference>
<dbReference type="InterPro" id="IPR036390">
    <property type="entry name" value="WH_DNA-bd_sf"/>
</dbReference>
<dbReference type="EMBL" id="VLTJ01000016">
    <property type="protein sequence ID" value="TSH96439.1"/>
    <property type="molecule type" value="Genomic_DNA"/>
</dbReference>
<dbReference type="PANTHER" id="PTHR30136:SF33">
    <property type="entry name" value="TRANSCRIPTIONAL REGULATORY PROTEIN"/>
    <property type="match status" value="1"/>
</dbReference>
<dbReference type="SUPFAM" id="SSF55781">
    <property type="entry name" value="GAF domain-like"/>
    <property type="match status" value="1"/>
</dbReference>
<keyword evidence="3" id="KW-0804">Transcription</keyword>
<evidence type="ECO:0000256" key="3">
    <source>
        <dbReference type="ARBA" id="ARBA00023163"/>
    </source>
</evidence>
<name>A0A556AU27_9BURK</name>
<dbReference type="OrthoDB" id="5401369at2"/>
<dbReference type="Gene3D" id="1.10.10.10">
    <property type="entry name" value="Winged helix-like DNA-binding domain superfamily/Winged helix DNA-binding domain"/>
    <property type="match status" value="1"/>
</dbReference>
<feature type="domain" description="HTH iclR-type" evidence="4">
    <location>
        <begin position="24"/>
        <end position="86"/>
    </location>
</feature>
<dbReference type="Proteomes" id="UP000318405">
    <property type="component" value="Unassembled WGS sequence"/>
</dbReference>
<comment type="caution">
    <text evidence="6">The sequence shown here is derived from an EMBL/GenBank/DDBJ whole genome shotgun (WGS) entry which is preliminary data.</text>
</comment>
<evidence type="ECO:0000313" key="6">
    <source>
        <dbReference type="EMBL" id="TSH96439.1"/>
    </source>
</evidence>
<protein>
    <submittedName>
        <fullName evidence="6">IclR family transcriptional regulator</fullName>
    </submittedName>
</protein>
<keyword evidence="1" id="KW-0805">Transcription regulation</keyword>
<accession>A0A556AU27</accession>
<organism evidence="6 7">
    <name type="scientific">Verticiella sediminum</name>
    <dbReference type="NCBI Taxonomy" id="1247510"/>
    <lineage>
        <taxon>Bacteria</taxon>
        <taxon>Pseudomonadati</taxon>
        <taxon>Pseudomonadota</taxon>
        <taxon>Betaproteobacteria</taxon>
        <taxon>Burkholderiales</taxon>
        <taxon>Alcaligenaceae</taxon>
        <taxon>Verticiella</taxon>
    </lineage>
</organism>
<dbReference type="InterPro" id="IPR014757">
    <property type="entry name" value="Tscrpt_reg_IclR_C"/>
</dbReference>
<keyword evidence="2" id="KW-0238">DNA-binding</keyword>
<sequence>MTDPSPTPDEHDDKSRIKEDRHFVSALARGLEVLTCFRDAGMLLGNQEIAERSRLPKSTVSRLTYTLTKLGYLDPVEGMAKYRLGTAAVVLGASALTNFDIRRVAVPLMQELADFARASVSLGVRERLAVVYIDTQRGAATFSLNVDAGWRVPIATTAIGRAYIASCGEAERAYLLDALREDDPAAWPQRRAGIEAAIQQFREIGCCTSFGEWQSEVNSIATTISRGPERQPMVINCGGPAFMLTPAFLVDTVRPRLIEVARSIQASAMRMP</sequence>
<dbReference type="InterPro" id="IPR036388">
    <property type="entry name" value="WH-like_DNA-bd_sf"/>
</dbReference>
<dbReference type="SMART" id="SM00346">
    <property type="entry name" value="HTH_ICLR"/>
    <property type="match status" value="1"/>
</dbReference>
<dbReference type="GO" id="GO:0003700">
    <property type="term" value="F:DNA-binding transcription factor activity"/>
    <property type="evidence" value="ECO:0007669"/>
    <property type="project" value="TreeGrafter"/>
</dbReference>